<proteinExistence type="predicted"/>
<accession>A0A9R0I008</accession>
<gene>
    <name evidence="2" type="primary">LOC110780042</name>
</gene>
<dbReference type="AlphaFoldDB" id="A0A9R0I008"/>
<dbReference type="InterPro" id="IPR045287">
    <property type="entry name" value="PAB"/>
</dbReference>
<reference evidence="2" key="2">
    <citation type="submission" date="2025-08" db="UniProtKB">
        <authorList>
            <consortium name="RefSeq"/>
        </authorList>
    </citation>
    <scope>IDENTIFICATION</scope>
    <source>
        <tissue evidence="2">Leaf</tissue>
    </source>
</reference>
<sequence length="343" mass="38950">MKIGGVAFHHRRRFISTTFYPTSTFLRFFCSSSFIWCTEHISFIKDVAATCVPEHLTDLLNMLQTRGDSIISPGDKHGIFPLAIPLSRNSSGAMISLLRWPTAPSGIDMPVVQVYKHGVFPLAKNVDQYIHRMLVEEDACSPKDRNRELLHVSANAGKLYREGSFIDSQLPNLDTYHLRKVGVFPDILERKINKHLEKGNRVSALITGEFYAKKQHFPGFGRPVAFNAHILMRVGRDLEAKDAARGALKSPWWTLGYKYQEVAEIAKWKDEQICYVKKKLTDEGKREDLSRGKELAQIALDQAAFLLDLASVEGNWDDFVDRISECYKVAGLHDMARFIAYKS</sequence>
<dbReference type="PANTHER" id="PTHR35115">
    <property type="entry name" value="CYCLIN DELTA-3"/>
    <property type="match status" value="1"/>
</dbReference>
<name>A0A9R0I008_SPIOL</name>
<dbReference type="GeneID" id="110780042"/>
<dbReference type="PANTHER" id="PTHR35115:SF5">
    <property type="entry name" value="PROTEIN IN CHLOROPLAST ATPASE BIOGENESIS, CHLOROPLASTIC"/>
    <property type="match status" value="1"/>
</dbReference>
<evidence type="ECO:0000313" key="2">
    <source>
        <dbReference type="RefSeq" id="XP_021840164.1"/>
    </source>
</evidence>
<evidence type="ECO:0000313" key="1">
    <source>
        <dbReference type="Proteomes" id="UP000813463"/>
    </source>
</evidence>
<dbReference type="RefSeq" id="XP_021840164.1">
    <property type="nucleotide sequence ID" value="XM_021984472.2"/>
</dbReference>
<dbReference type="Proteomes" id="UP000813463">
    <property type="component" value="Chromosome 3"/>
</dbReference>
<keyword evidence="1" id="KW-1185">Reference proteome</keyword>
<protein>
    <submittedName>
        <fullName evidence="2">Protein IN CHLOROPLAST ATPASE BIOGENESIS, chloroplastic-like isoform X1</fullName>
    </submittedName>
</protein>
<dbReference type="KEGG" id="soe:110780042"/>
<reference evidence="1" key="1">
    <citation type="journal article" date="2021" name="Nat. Commun.">
        <title>Genomic analyses provide insights into spinach domestication and the genetic basis of agronomic traits.</title>
        <authorList>
            <person name="Cai X."/>
            <person name="Sun X."/>
            <person name="Xu C."/>
            <person name="Sun H."/>
            <person name="Wang X."/>
            <person name="Ge C."/>
            <person name="Zhang Z."/>
            <person name="Wang Q."/>
            <person name="Fei Z."/>
            <person name="Jiao C."/>
            <person name="Wang Q."/>
        </authorList>
    </citation>
    <scope>NUCLEOTIDE SEQUENCE [LARGE SCALE GENOMIC DNA]</scope>
    <source>
        <strain evidence="1">cv. Varoflay</strain>
    </source>
</reference>
<organism evidence="1 2">
    <name type="scientific">Spinacia oleracea</name>
    <name type="common">Spinach</name>
    <dbReference type="NCBI Taxonomy" id="3562"/>
    <lineage>
        <taxon>Eukaryota</taxon>
        <taxon>Viridiplantae</taxon>
        <taxon>Streptophyta</taxon>
        <taxon>Embryophyta</taxon>
        <taxon>Tracheophyta</taxon>
        <taxon>Spermatophyta</taxon>
        <taxon>Magnoliopsida</taxon>
        <taxon>eudicotyledons</taxon>
        <taxon>Gunneridae</taxon>
        <taxon>Pentapetalae</taxon>
        <taxon>Caryophyllales</taxon>
        <taxon>Chenopodiaceae</taxon>
        <taxon>Chenopodioideae</taxon>
        <taxon>Anserineae</taxon>
        <taxon>Spinacia</taxon>
    </lineage>
</organism>
<dbReference type="OrthoDB" id="537706at2759"/>